<sequence>MSIMFCITTKLKLIIHCIILQHKHIQNIISFLNNNNSSEFQLLLLLSLFTFFFIS</sequence>
<name>A0A6C0D1Y6_9ZZZZ</name>
<organism evidence="1">
    <name type="scientific">viral metagenome</name>
    <dbReference type="NCBI Taxonomy" id="1070528"/>
    <lineage>
        <taxon>unclassified sequences</taxon>
        <taxon>metagenomes</taxon>
        <taxon>organismal metagenomes</taxon>
    </lineage>
</organism>
<reference evidence="1" key="1">
    <citation type="journal article" date="2020" name="Nature">
        <title>Giant virus diversity and host interactions through global metagenomics.</title>
        <authorList>
            <person name="Schulz F."/>
            <person name="Roux S."/>
            <person name="Paez-Espino D."/>
            <person name="Jungbluth S."/>
            <person name="Walsh D.A."/>
            <person name="Denef V.J."/>
            <person name="McMahon K.D."/>
            <person name="Konstantinidis K.T."/>
            <person name="Eloe-Fadrosh E.A."/>
            <person name="Kyrpides N.C."/>
            <person name="Woyke T."/>
        </authorList>
    </citation>
    <scope>NUCLEOTIDE SEQUENCE</scope>
    <source>
        <strain evidence="1">GVMAG-M-3300023174-104</strain>
    </source>
</reference>
<proteinExistence type="predicted"/>
<dbReference type="EMBL" id="MN739519">
    <property type="protein sequence ID" value="QHT10260.1"/>
    <property type="molecule type" value="Genomic_DNA"/>
</dbReference>
<accession>A0A6C0D1Y6</accession>
<protein>
    <submittedName>
        <fullName evidence="1">Uncharacterized protein</fullName>
    </submittedName>
</protein>
<evidence type="ECO:0000313" key="1">
    <source>
        <dbReference type="EMBL" id="QHT10260.1"/>
    </source>
</evidence>
<dbReference type="AlphaFoldDB" id="A0A6C0D1Y6"/>